<feature type="compositionally biased region" description="Basic and acidic residues" evidence="1">
    <location>
        <begin position="737"/>
        <end position="746"/>
    </location>
</feature>
<sequence length="861" mass="94905">MNPGDGVNMGPQGPPGASSSGDGGAMAEQVDRLVRQRLEQAFDGVFGRLLRTTEKAAAAAEAQASIVKSDNLVKALKVEAWKPATREEELKTWKEWYFQFSTWVIANDPKYEDELSSIDVNDPVDHDLLEDESVARSQKLYGVLCSLVKGRPLLLIKNLESSRSGFEAIRLLKQEMELREKARSLALMRQLASWQFSTTGGLHEQLVKYEEALRTYEASSGKSFPEDLVMATVVTGLKEPLKSQVQLRMGSSTKYSDVREWILQYESLNAPWSSSLSVRAPGGDGPQPMEVDQVKAKDKDKGKAKDKGKRSKGKPKGKDKGKSKTKNVDGKGWSWPGSGKGWGSQSWSGNFGKNAGGKTKGKKNNDSACHLCGQVDDDDLAGFSLTSPDVLVIKATSEANHPAPLPVHTMNATDDDGDWTFPDYMTLDNFLPVGVLAVQSQGLCHEKVEVVVDSGADVSVAPLKYRNVGKPAKRSHVVTHDAQGKRIPETQSRVIDIEVEDEQGEKVTIREKFAIAKVGSVILSLGRLLRWGWQLGHGPNGPVITRGMCKLPIHLRRNTLTMLAVISTITACSVSSFDTGSLPPEVEDCVALPGWHIVPSRLPVKVQHSTSEIDLDEYIWSAQDWQWAAVFVKVEESKGVPHVETYGCKSLPCKDLLSSPGNIFKEPVDESMDPMPDGEELEGVRLCLDTPLKDLRELCKKLGLPTSGAKNKLLRRLRLHHEVLEKQMTTEVAKKMFEEQQRDPDTPRAPVLPSARQQELHSVTHQPFAPWCQACVLGRSKQSPHTKDKPPEGEDVSAVRNVPKIQVDYCYTFTKEKHEREAPPAEGHDGQANDPEAAQDPEGVDKPNMKDQYGLSDKGNK</sequence>
<proteinExistence type="predicted"/>
<dbReference type="InterPro" id="IPR036361">
    <property type="entry name" value="SAP_dom_sf"/>
</dbReference>
<feature type="compositionally biased region" description="Basic and acidic residues" evidence="1">
    <location>
        <begin position="814"/>
        <end position="831"/>
    </location>
</feature>
<feature type="region of interest" description="Disordered" evidence="1">
    <location>
        <begin position="780"/>
        <end position="800"/>
    </location>
</feature>
<feature type="region of interest" description="Disordered" evidence="1">
    <location>
        <begin position="277"/>
        <end position="363"/>
    </location>
</feature>
<feature type="region of interest" description="Disordered" evidence="1">
    <location>
        <begin position="813"/>
        <end position="861"/>
    </location>
</feature>
<reference evidence="3" key="1">
    <citation type="submission" date="2021-02" db="EMBL/GenBank/DDBJ databases">
        <authorList>
            <person name="Dougan E. K."/>
            <person name="Rhodes N."/>
            <person name="Thang M."/>
            <person name="Chan C."/>
        </authorList>
    </citation>
    <scope>NUCLEOTIDE SEQUENCE</scope>
</reference>
<feature type="compositionally biased region" description="Basic and acidic residues" evidence="1">
    <location>
        <begin position="316"/>
        <end position="329"/>
    </location>
</feature>
<evidence type="ECO:0000256" key="1">
    <source>
        <dbReference type="SAM" id="MobiDB-lite"/>
    </source>
</evidence>
<evidence type="ECO:0000313" key="3">
    <source>
        <dbReference type="EMBL" id="CAE7662472.1"/>
    </source>
</evidence>
<evidence type="ECO:0000259" key="2">
    <source>
        <dbReference type="PROSITE" id="PS50800"/>
    </source>
</evidence>
<feature type="region of interest" description="Disordered" evidence="1">
    <location>
        <begin position="737"/>
        <end position="762"/>
    </location>
</feature>
<feature type="compositionally biased region" description="Basic and acidic residues" evidence="1">
    <location>
        <begin position="292"/>
        <end position="305"/>
    </location>
</feature>
<gene>
    <name evidence="3" type="ORF">SPIL2461_LOCUS18021</name>
</gene>
<organism evidence="3 4">
    <name type="scientific">Symbiodinium pilosum</name>
    <name type="common">Dinoflagellate</name>
    <dbReference type="NCBI Taxonomy" id="2952"/>
    <lineage>
        <taxon>Eukaryota</taxon>
        <taxon>Sar</taxon>
        <taxon>Alveolata</taxon>
        <taxon>Dinophyceae</taxon>
        <taxon>Suessiales</taxon>
        <taxon>Symbiodiniaceae</taxon>
        <taxon>Symbiodinium</taxon>
    </lineage>
</organism>
<dbReference type="GO" id="GO:0004190">
    <property type="term" value="F:aspartic-type endopeptidase activity"/>
    <property type="evidence" value="ECO:0007669"/>
    <property type="project" value="InterPro"/>
</dbReference>
<dbReference type="GO" id="GO:0006508">
    <property type="term" value="P:proteolysis"/>
    <property type="evidence" value="ECO:0007669"/>
    <property type="project" value="InterPro"/>
</dbReference>
<dbReference type="EMBL" id="CAJNIZ010043538">
    <property type="protein sequence ID" value="CAE7662472.1"/>
    <property type="molecule type" value="Genomic_DNA"/>
</dbReference>
<dbReference type="AlphaFoldDB" id="A0A812VZC1"/>
<keyword evidence="4" id="KW-1185">Reference proteome</keyword>
<dbReference type="Proteomes" id="UP000649617">
    <property type="component" value="Unassembled WGS sequence"/>
</dbReference>
<name>A0A812VZC1_SYMPI</name>
<evidence type="ECO:0000313" key="4">
    <source>
        <dbReference type="Proteomes" id="UP000649617"/>
    </source>
</evidence>
<protein>
    <recommendedName>
        <fullName evidence="2">SAP domain-containing protein</fullName>
    </recommendedName>
</protein>
<feature type="compositionally biased region" description="Basic residues" evidence="1">
    <location>
        <begin position="306"/>
        <end position="315"/>
    </location>
</feature>
<feature type="compositionally biased region" description="Low complexity" evidence="1">
    <location>
        <begin position="330"/>
        <end position="357"/>
    </location>
</feature>
<dbReference type="OrthoDB" id="444215at2759"/>
<dbReference type="PROSITE" id="PS50800">
    <property type="entry name" value="SAP"/>
    <property type="match status" value="1"/>
</dbReference>
<comment type="caution">
    <text evidence="3">The sequence shown here is derived from an EMBL/GenBank/DDBJ whole genome shotgun (WGS) entry which is preliminary data.</text>
</comment>
<accession>A0A812VZC1</accession>
<dbReference type="Gene3D" id="1.10.720.30">
    <property type="entry name" value="SAP domain"/>
    <property type="match status" value="1"/>
</dbReference>
<feature type="region of interest" description="Disordered" evidence="1">
    <location>
        <begin position="1"/>
        <end position="27"/>
    </location>
</feature>
<dbReference type="InterPro" id="IPR003034">
    <property type="entry name" value="SAP_dom"/>
</dbReference>
<dbReference type="PROSITE" id="PS00141">
    <property type="entry name" value="ASP_PROTEASE"/>
    <property type="match status" value="1"/>
</dbReference>
<feature type="domain" description="SAP" evidence="2">
    <location>
        <begin position="687"/>
        <end position="721"/>
    </location>
</feature>
<dbReference type="InterPro" id="IPR001969">
    <property type="entry name" value="Aspartic_peptidase_AS"/>
</dbReference>